<evidence type="ECO:0000313" key="5">
    <source>
        <dbReference type="Proteomes" id="UP000269265"/>
    </source>
</evidence>
<dbReference type="Proteomes" id="UP000269265">
    <property type="component" value="Unassembled WGS sequence"/>
</dbReference>
<organism evidence="4 5">
    <name type="scientific">Aquabacterium soli</name>
    <dbReference type="NCBI Taxonomy" id="2493092"/>
    <lineage>
        <taxon>Bacteria</taxon>
        <taxon>Pseudomonadati</taxon>
        <taxon>Pseudomonadota</taxon>
        <taxon>Betaproteobacteria</taxon>
        <taxon>Burkholderiales</taxon>
        <taxon>Aquabacterium</taxon>
    </lineage>
</organism>
<keyword evidence="2" id="KW-0732">Signal</keyword>
<feature type="signal peptide" evidence="2">
    <location>
        <begin position="1"/>
        <end position="25"/>
    </location>
</feature>
<comment type="caution">
    <text evidence="4">The sequence shown here is derived from an EMBL/GenBank/DDBJ whole genome shotgun (WGS) entry which is preliminary data.</text>
</comment>
<dbReference type="EMBL" id="RSED01000015">
    <property type="protein sequence ID" value="RRS03089.1"/>
    <property type="molecule type" value="Genomic_DNA"/>
</dbReference>
<dbReference type="AlphaFoldDB" id="A0A3R8S5V7"/>
<evidence type="ECO:0000259" key="3">
    <source>
        <dbReference type="Pfam" id="PF20419"/>
    </source>
</evidence>
<dbReference type="RefSeq" id="WP_125244552.1">
    <property type="nucleotide sequence ID" value="NZ_RSED01000015.1"/>
</dbReference>
<feature type="region of interest" description="Disordered" evidence="1">
    <location>
        <begin position="541"/>
        <end position="574"/>
    </location>
</feature>
<reference evidence="4 5" key="1">
    <citation type="submission" date="2018-12" db="EMBL/GenBank/DDBJ databases">
        <title>The whole draft genome of Aquabacterium sp. SJQ9.</title>
        <authorList>
            <person name="Sun L."/>
            <person name="Gao X."/>
            <person name="Chen W."/>
            <person name="Huang K."/>
        </authorList>
    </citation>
    <scope>NUCLEOTIDE SEQUENCE [LARGE SCALE GENOMIC DNA]</scope>
    <source>
        <strain evidence="4 5">SJQ9</strain>
    </source>
</reference>
<sequence>MLRSTARCFYSLALAVCMGLLCQQAAWGQALGQFQVFTLGQGGYLSPESLTGLQTLTFNTGSPPVTGTGITASSSLGAGGFLATAGAISYSSVTSNEANFDSKYLQMTSGTGGSTGSTFTVNFSGSGTTYVSFLWNLAFSDDVEYLNVKYTISNGTTTSTVDVGNCPQKTVDCIPYYATDSGSWLLGLIGNILSGLLDCGGPDTSGTVRLSYKPPAGYKITKMEAVAKRNAAGLLCLGQRNNAFKIDNFSYVDPGSVPSLHSLRLSTTSSPGLTCTPTSFTIKACANSDCSTPYTSGVTGTFTLTGTGTANPSSISFTTSSDNDASATVSSQITTVGTMTAGVTVTGTPGVSCGTGLTQGTGATCNVSTVNSALLLSVPNHASEVQQVLTVSAIKADDSNTKCVPAFANGTAKSINFKCAYSNPTTGFVPVRVADKALNNGNNAGAACDATGQSASLTFNSGVATAKFQYADVGRMDLSASYTGPTSGTSSDKNLIMTGSTSVTVVPASFRVDNVTTGAIKAGEPFSATVTAVNSAGATTRNFGSETSPATVTMSLSKTKPTGPGTSAGTLTGGPTTFKNVSNVGVGVGVASNLAWSEVGYGLVNADLTGGTYLGVASSATGSSASAAGPFVPHRFKVSSVSACVSPAPSTAAFTYSGQPFETTVTAVNSAGDITINYDKSATTVDPQAKAVALVATGAAGTLANASVSDTAFVLGRASLAGTAAPSFTFGTKATAPTTITLNATEASGSSPVTSVGMAASQGSVALRSGRLKISNVFGSGKQSLDMPVQLQYWTGNVWAVNAIDVCSGAKFTNAATVVRAAYKDSKGNASSDWSTTPAWGSFTNGNGKITFSPPPASTPAKTGSVDIAINLGSATTDLSCLSAHPASTGAGMPWLRSAYGSCGSLNDPSARVTFGVYSPESSKTVHARELY</sequence>
<evidence type="ECO:0000256" key="2">
    <source>
        <dbReference type="SAM" id="SignalP"/>
    </source>
</evidence>
<name>A0A3R8S5V7_9BURK</name>
<proteinExistence type="predicted"/>
<dbReference type="OrthoDB" id="9790247at2"/>
<dbReference type="InterPro" id="IPR046524">
    <property type="entry name" value="DUF6701"/>
</dbReference>
<gene>
    <name evidence="4" type="ORF">EIP75_17360</name>
</gene>
<feature type="chain" id="PRO_5018546287" description="DUF6701 domain-containing protein" evidence="2">
    <location>
        <begin position="26"/>
        <end position="932"/>
    </location>
</feature>
<dbReference type="Pfam" id="PF20419">
    <property type="entry name" value="DUF6701"/>
    <property type="match status" value="1"/>
</dbReference>
<protein>
    <recommendedName>
        <fullName evidence="3">DUF6701 domain-containing protein</fullName>
    </recommendedName>
</protein>
<evidence type="ECO:0000256" key="1">
    <source>
        <dbReference type="SAM" id="MobiDB-lite"/>
    </source>
</evidence>
<keyword evidence="5" id="KW-1185">Reference proteome</keyword>
<feature type="domain" description="DUF6701" evidence="3">
    <location>
        <begin position="358"/>
        <end position="930"/>
    </location>
</feature>
<evidence type="ECO:0000313" key="4">
    <source>
        <dbReference type="EMBL" id="RRS03089.1"/>
    </source>
</evidence>
<accession>A0A3R8S5V7</accession>